<dbReference type="Proteomes" id="UP001211866">
    <property type="component" value="Chromosome"/>
</dbReference>
<evidence type="ECO:0000313" key="7">
    <source>
        <dbReference type="Proteomes" id="UP000245216"/>
    </source>
</evidence>
<gene>
    <name evidence="5" type="ORF">DF183_01920</name>
    <name evidence="6" type="ORF">M2J83_14075</name>
</gene>
<evidence type="ECO:0000313" key="5">
    <source>
        <dbReference type="EMBL" id="PWE15510.1"/>
    </source>
</evidence>
<feature type="domain" description="SUI1" evidence="4">
    <location>
        <begin position="55"/>
        <end position="116"/>
    </location>
</feature>
<keyword evidence="5" id="KW-0396">Initiation factor</keyword>
<dbReference type="GO" id="GO:0006417">
    <property type="term" value="P:regulation of translation"/>
    <property type="evidence" value="ECO:0007669"/>
    <property type="project" value="UniProtKB-KW"/>
</dbReference>
<dbReference type="PANTHER" id="PTHR12789:SF0">
    <property type="entry name" value="DENSITY-REGULATED PROTEIN"/>
    <property type="match status" value="1"/>
</dbReference>
<evidence type="ECO:0000259" key="4">
    <source>
        <dbReference type="PROSITE" id="PS50296"/>
    </source>
</evidence>
<organism evidence="5 7">
    <name type="scientific">Alcaligenes faecalis</name>
    <dbReference type="NCBI Taxonomy" id="511"/>
    <lineage>
        <taxon>Bacteria</taxon>
        <taxon>Pseudomonadati</taxon>
        <taxon>Pseudomonadota</taxon>
        <taxon>Betaproteobacteria</taxon>
        <taxon>Burkholderiales</taxon>
        <taxon>Alcaligenaceae</taxon>
        <taxon>Alcaligenes</taxon>
    </lineage>
</organism>
<dbReference type="CDD" id="cd11567">
    <property type="entry name" value="YciH_like"/>
    <property type="match status" value="1"/>
</dbReference>
<dbReference type="EMBL" id="CP096916">
    <property type="protein sequence ID" value="WBM36932.1"/>
    <property type="molecule type" value="Genomic_DNA"/>
</dbReference>
<dbReference type="AlphaFoldDB" id="A0A0M7DTS6"/>
<keyword evidence="8" id="KW-1185">Reference proteome</keyword>
<accession>A0A0M7DTS6</accession>
<dbReference type="Gene3D" id="3.30.780.10">
    <property type="entry name" value="SUI1-like domain"/>
    <property type="match status" value="1"/>
</dbReference>
<dbReference type="STRING" id="511.UZ73_02975"/>
<dbReference type="GO" id="GO:0003743">
    <property type="term" value="F:translation initiation factor activity"/>
    <property type="evidence" value="ECO:0007669"/>
    <property type="project" value="UniProtKB-KW"/>
</dbReference>
<keyword evidence="3" id="KW-0648">Protein biosynthesis</keyword>
<evidence type="ECO:0000256" key="1">
    <source>
        <dbReference type="ARBA" id="ARBA00005422"/>
    </source>
</evidence>
<dbReference type="InterPro" id="IPR005872">
    <property type="entry name" value="SUI1_arc_bac"/>
</dbReference>
<sequence>MASLSDQLSRLVYSTEQGRMCPDCGQPQNQCRCEENRREHALSQAQGPVRLSLETKGRKGKGVTVVSGLVMPQEQLKALVKELKNACGAGGTLKEGTLEIQGDHRAVVQARLEHNGLTVKRVGRP</sequence>
<dbReference type="GO" id="GO:0003729">
    <property type="term" value="F:mRNA binding"/>
    <property type="evidence" value="ECO:0007669"/>
    <property type="project" value="TreeGrafter"/>
</dbReference>
<accession>A0A0S2JN44</accession>
<dbReference type="PIRSF" id="PIRSF037511">
    <property type="entry name" value="Transl_init_SUI1_pro"/>
    <property type="match status" value="1"/>
</dbReference>
<name>A0A0M7DTS6_ALCFA</name>
<dbReference type="InterPro" id="IPR001950">
    <property type="entry name" value="SUI1"/>
</dbReference>
<protein>
    <submittedName>
        <fullName evidence="5">Translation initiation factor</fullName>
    </submittedName>
</protein>
<proteinExistence type="inferred from homology"/>
<reference evidence="5 7" key="1">
    <citation type="submission" date="2018-05" db="EMBL/GenBank/DDBJ databases">
        <title>Genome Sequence of an Efficient Indole-Degrading Bacterium, Alcaligenes sp.YBY.</title>
        <authorList>
            <person name="Yang B."/>
        </authorList>
    </citation>
    <scope>NUCLEOTIDE SEQUENCE [LARGE SCALE GENOMIC DNA]</scope>
    <source>
        <strain evidence="5 7">YBY</strain>
    </source>
</reference>
<dbReference type="KEGG" id="afa:UZ73_02975"/>
<dbReference type="Pfam" id="PF01253">
    <property type="entry name" value="SUI1"/>
    <property type="match status" value="1"/>
</dbReference>
<dbReference type="InterPro" id="IPR036877">
    <property type="entry name" value="SUI1_dom_sf"/>
</dbReference>
<dbReference type="OrthoDB" id="9792915at2"/>
<evidence type="ECO:0000256" key="3">
    <source>
        <dbReference type="ARBA" id="ARBA00022917"/>
    </source>
</evidence>
<dbReference type="InterPro" id="IPR050318">
    <property type="entry name" value="DENR/SUI1_TIF"/>
</dbReference>
<dbReference type="RefSeq" id="WP_042481979.1">
    <property type="nucleotide sequence ID" value="NZ_CAXOJJ010000036.1"/>
</dbReference>
<dbReference type="GeneID" id="29371563"/>
<dbReference type="GO" id="GO:0001731">
    <property type="term" value="P:formation of translation preinitiation complex"/>
    <property type="evidence" value="ECO:0007669"/>
    <property type="project" value="TreeGrafter"/>
</dbReference>
<comment type="similarity">
    <text evidence="1">Belongs to the SUI1 family.</text>
</comment>
<reference evidence="6 8" key="3">
    <citation type="submission" date="2022-05" db="EMBL/GenBank/DDBJ databases">
        <title>Complete sequence of strain NY11312.</title>
        <authorList>
            <person name="Zhou D."/>
        </authorList>
    </citation>
    <scope>NUCLEOTIDE SEQUENCE [LARGE SCALE GENOMIC DNA]</scope>
    <source>
        <strain evidence="6 8">NY11312</strain>
    </source>
</reference>
<evidence type="ECO:0000313" key="6">
    <source>
        <dbReference type="EMBL" id="WBM36932.1"/>
    </source>
</evidence>
<keyword evidence="2" id="KW-0810">Translation regulation</keyword>
<reference evidence="5 7" key="2">
    <citation type="submission" date="2018-05" db="EMBL/GenBank/DDBJ databases">
        <authorList>
            <person name="Lanie J.A."/>
            <person name="Ng W.-L."/>
            <person name="Kazmierczak K.M."/>
            <person name="Andrzejewski T.M."/>
            <person name="Davidsen T.M."/>
            <person name="Wayne K.J."/>
            <person name="Tettelin H."/>
            <person name="Glass J.I."/>
            <person name="Rusch D."/>
            <person name="Podicherti R."/>
            <person name="Tsui H.-C.T."/>
            <person name="Winkler M.E."/>
        </authorList>
    </citation>
    <scope>NUCLEOTIDE SEQUENCE [LARGE SCALE GENOMIC DNA]</scope>
    <source>
        <strain evidence="5 7">YBY</strain>
    </source>
</reference>
<evidence type="ECO:0000313" key="8">
    <source>
        <dbReference type="Proteomes" id="UP001211866"/>
    </source>
</evidence>
<dbReference type="GO" id="GO:0002188">
    <property type="term" value="P:translation reinitiation"/>
    <property type="evidence" value="ECO:0007669"/>
    <property type="project" value="TreeGrafter"/>
</dbReference>
<evidence type="ECO:0000256" key="2">
    <source>
        <dbReference type="ARBA" id="ARBA00022845"/>
    </source>
</evidence>
<dbReference type="PANTHER" id="PTHR12789">
    <property type="entry name" value="DENSITY-REGULATED PROTEIN HOMOLOG"/>
    <property type="match status" value="1"/>
</dbReference>
<dbReference type="Proteomes" id="UP000245216">
    <property type="component" value="Unassembled WGS sequence"/>
</dbReference>
<dbReference type="SUPFAM" id="SSF55159">
    <property type="entry name" value="eIF1-like"/>
    <property type="match status" value="1"/>
</dbReference>
<dbReference type="EMBL" id="QEXO01000001">
    <property type="protein sequence ID" value="PWE15510.1"/>
    <property type="molecule type" value="Genomic_DNA"/>
</dbReference>
<dbReference type="PROSITE" id="PS50296">
    <property type="entry name" value="SUI1"/>
    <property type="match status" value="1"/>
</dbReference>